<feature type="transmembrane region" description="Helical" evidence="2">
    <location>
        <begin position="183"/>
        <end position="201"/>
    </location>
</feature>
<evidence type="ECO:0000256" key="2">
    <source>
        <dbReference type="SAM" id="Phobius"/>
    </source>
</evidence>
<dbReference type="GO" id="GO:0016746">
    <property type="term" value="F:acyltransferase activity"/>
    <property type="evidence" value="ECO:0007669"/>
    <property type="project" value="UniProtKB-KW"/>
</dbReference>
<feature type="region of interest" description="Disordered" evidence="1">
    <location>
        <begin position="434"/>
        <end position="485"/>
    </location>
</feature>
<comment type="caution">
    <text evidence="4">The sequence shown here is derived from an EMBL/GenBank/DDBJ whole genome shotgun (WGS) entry which is preliminary data.</text>
</comment>
<organism evidence="4 5">
    <name type="scientific">Streptomyces prasinosporus</name>
    <dbReference type="NCBI Taxonomy" id="68256"/>
    <lineage>
        <taxon>Bacteria</taxon>
        <taxon>Bacillati</taxon>
        <taxon>Actinomycetota</taxon>
        <taxon>Actinomycetes</taxon>
        <taxon>Kitasatosporales</taxon>
        <taxon>Streptomycetaceae</taxon>
        <taxon>Streptomyces</taxon>
        <taxon>Streptomyces albogriseolus group</taxon>
    </lineage>
</organism>
<feature type="transmembrane region" description="Helical" evidence="2">
    <location>
        <begin position="45"/>
        <end position="64"/>
    </location>
</feature>
<accession>A0ABP6U0I5</accession>
<dbReference type="Pfam" id="PF01757">
    <property type="entry name" value="Acyl_transf_3"/>
    <property type="match status" value="1"/>
</dbReference>
<evidence type="ECO:0000259" key="3">
    <source>
        <dbReference type="Pfam" id="PF01757"/>
    </source>
</evidence>
<dbReference type="InterPro" id="IPR002656">
    <property type="entry name" value="Acyl_transf_3_dom"/>
</dbReference>
<feature type="transmembrane region" description="Helical" evidence="2">
    <location>
        <begin position="120"/>
        <end position="143"/>
    </location>
</feature>
<keyword evidence="2" id="KW-1133">Transmembrane helix</keyword>
<keyword evidence="4" id="KW-0808">Transferase</keyword>
<keyword evidence="4" id="KW-0012">Acyltransferase</keyword>
<keyword evidence="2" id="KW-0812">Transmembrane</keyword>
<dbReference type="PANTHER" id="PTHR23028">
    <property type="entry name" value="ACETYLTRANSFERASE"/>
    <property type="match status" value="1"/>
</dbReference>
<dbReference type="Proteomes" id="UP001501455">
    <property type="component" value="Unassembled WGS sequence"/>
</dbReference>
<evidence type="ECO:0000256" key="1">
    <source>
        <dbReference type="SAM" id="MobiDB-lite"/>
    </source>
</evidence>
<keyword evidence="5" id="KW-1185">Reference proteome</keyword>
<evidence type="ECO:0000313" key="4">
    <source>
        <dbReference type="EMBL" id="GAA3500041.1"/>
    </source>
</evidence>
<gene>
    <name evidence="4" type="ORF">GCM10019016_071460</name>
</gene>
<dbReference type="EMBL" id="BAAAXF010000051">
    <property type="protein sequence ID" value="GAA3500041.1"/>
    <property type="molecule type" value="Genomic_DNA"/>
</dbReference>
<keyword evidence="2" id="KW-0472">Membrane</keyword>
<feature type="transmembrane region" description="Helical" evidence="2">
    <location>
        <begin position="318"/>
        <end position="336"/>
    </location>
</feature>
<feature type="transmembrane region" description="Helical" evidence="2">
    <location>
        <begin position="245"/>
        <end position="267"/>
    </location>
</feature>
<evidence type="ECO:0000313" key="5">
    <source>
        <dbReference type="Proteomes" id="UP001501455"/>
    </source>
</evidence>
<dbReference type="InterPro" id="IPR050879">
    <property type="entry name" value="Acyltransferase_3"/>
</dbReference>
<name>A0ABP6U0I5_9ACTN</name>
<protein>
    <submittedName>
        <fullName evidence="4">Acyltransferase</fullName>
    </submittedName>
</protein>
<feature type="transmembrane region" description="Helical" evidence="2">
    <location>
        <begin position="279"/>
        <end position="298"/>
    </location>
</feature>
<feature type="transmembrane region" description="Helical" evidence="2">
    <location>
        <begin position="76"/>
        <end position="100"/>
    </location>
</feature>
<feature type="transmembrane region" description="Helical" evidence="2">
    <location>
        <begin position="213"/>
        <end position="233"/>
    </location>
</feature>
<feature type="transmembrane region" description="Helical" evidence="2">
    <location>
        <begin position="356"/>
        <end position="376"/>
    </location>
</feature>
<reference evidence="5" key="1">
    <citation type="journal article" date="2019" name="Int. J. Syst. Evol. Microbiol.">
        <title>The Global Catalogue of Microorganisms (GCM) 10K type strain sequencing project: providing services to taxonomists for standard genome sequencing and annotation.</title>
        <authorList>
            <consortium name="The Broad Institute Genomics Platform"/>
            <consortium name="The Broad Institute Genome Sequencing Center for Infectious Disease"/>
            <person name="Wu L."/>
            <person name="Ma J."/>
        </authorList>
    </citation>
    <scope>NUCLEOTIDE SEQUENCE [LARGE SCALE GENOMIC DNA]</scope>
    <source>
        <strain evidence="5">JCM 4816</strain>
    </source>
</reference>
<sequence length="485" mass="53963">MVPPQTCLAAHRYLMSKGAENVASRNVRKGAAGTVEKRRVPVLDGLRGLCAVAVLVYHVAYTAGVSNHYADPRDNLWGYLTEGMGVFLPPFFVLSGMMLYRPYARRTVTGAGARPRVASFFWRRFVRIVPAFWLLVIASILLLDYDKIDGVWFFLLPLLMLHFFVRTEWITGLDPTWTVPTEMLFYLALPAIAWAIHKVARRGTTPAQRARRTIVPLAVLVLTGIAWTAYCFLPSMSADVWYLSFWPFGYVGYFAGGMALAVLLAYAEVAPRRPALFRWAAKWPMGFWLVALLAYLANVPHPFGEPGMGDWGALVQQLVLHVLFFVFSLCVVIPLVAPGAKSKTMHLLLANRPMAFLGRISYGIYLWHVFFIHVVLHNGSMFGKPAVNSGMLRGTVGFAEMVCLVLLGTLITALASHYVVEEPLNQKLRGLFDRGSRDEDRDRDRDKDKDQDQEKAEDKDDAAGKPPATDDAGRPAAGQGVLTSL</sequence>
<feature type="compositionally biased region" description="Basic and acidic residues" evidence="1">
    <location>
        <begin position="434"/>
        <end position="463"/>
    </location>
</feature>
<feature type="transmembrane region" description="Helical" evidence="2">
    <location>
        <begin position="396"/>
        <end position="420"/>
    </location>
</feature>
<feature type="domain" description="Acyltransferase 3" evidence="3">
    <location>
        <begin position="43"/>
        <end position="414"/>
    </location>
</feature>
<proteinExistence type="predicted"/>
<dbReference type="PANTHER" id="PTHR23028:SF53">
    <property type="entry name" value="ACYL_TRANSF_3 DOMAIN-CONTAINING PROTEIN"/>
    <property type="match status" value="1"/>
</dbReference>